<evidence type="ECO:0000313" key="6">
    <source>
        <dbReference type="EMBL" id="AFJ46577.1"/>
    </source>
</evidence>
<dbReference type="OrthoDB" id="4548147at2"/>
<evidence type="ECO:0000259" key="5">
    <source>
        <dbReference type="Pfam" id="PF00288"/>
    </source>
</evidence>
<keyword evidence="7" id="KW-1185">Reference proteome</keyword>
<evidence type="ECO:0000313" key="7">
    <source>
        <dbReference type="Proteomes" id="UP000001955"/>
    </source>
</evidence>
<keyword evidence="3" id="KW-0418">Kinase</keyword>
<dbReference type="GO" id="GO:0016301">
    <property type="term" value="F:kinase activity"/>
    <property type="evidence" value="ECO:0007669"/>
    <property type="project" value="UniProtKB-KW"/>
</dbReference>
<dbReference type="eggNOG" id="COG4542">
    <property type="taxonomic scope" value="Bacteria"/>
</dbReference>
<organism evidence="6 7">
    <name type="scientific">Shimwellia blattae (strain ATCC 29907 / DSM 4481 / JCM 1650 / NBRC 105725 / CDC 9005-74)</name>
    <name type="common">Escherichia blattae</name>
    <dbReference type="NCBI Taxonomy" id="630626"/>
    <lineage>
        <taxon>Bacteria</taxon>
        <taxon>Pseudomonadati</taxon>
        <taxon>Pseudomonadota</taxon>
        <taxon>Gammaproteobacteria</taxon>
        <taxon>Enterobacterales</taxon>
        <taxon>Enterobacteriaceae</taxon>
        <taxon>Shimwellia</taxon>
    </lineage>
</organism>
<dbReference type="STRING" id="630626.EBL_c14750"/>
<gene>
    <name evidence="6" type="ordered locus">EBL_c14750</name>
</gene>
<dbReference type="KEGG" id="ebt:EBL_c14750"/>
<protein>
    <submittedName>
        <fullName evidence="6">Putative propanediol utilization protein</fullName>
    </submittedName>
</protein>
<dbReference type="AlphaFoldDB" id="I2B7S3"/>
<dbReference type="SUPFAM" id="SSF54211">
    <property type="entry name" value="Ribosomal protein S5 domain 2-like"/>
    <property type="match status" value="1"/>
</dbReference>
<dbReference type="Pfam" id="PF00288">
    <property type="entry name" value="GHMP_kinases_N"/>
    <property type="match status" value="1"/>
</dbReference>
<dbReference type="RefSeq" id="WP_002439992.1">
    <property type="nucleotide sequence ID" value="NC_017910.1"/>
</dbReference>
<dbReference type="Proteomes" id="UP000001955">
    <property type="component" value="Chromosome"/>
</dbReference>
<keyword evidence="1" id="KW-0808">Transferase</keyword>
<dbReference type="PANTHER" id="PTHR43527">
    <property type="entry name" value="4-DIPHOSPHOCYTIDYL-2-C-METHYL-D-ERYTHRITOL KINASE, CHLOROPLASTIC"/>
    <property type="match status" value="1"/>
</dbReference>
<accession>I2B7S3</accession>
<dbReference type="GO" id="GO:0005524">
    <property type="term" value="F:ATP binding"/>
    <property type="evidence" value="ECO:0007669"/>
    <property type="project" value="UniProtKB-KW"/>
</dbReference>
<dbReference type="InterPro" id="IPR012363">
    <property type="entry name" value="PduX"/>
</dbReference>
<dbReference type="PANTHER" id="PTHR43527:SF1">
    <property type="entry name" value="L-THREONINE KINASE"/>
    <property type="match status" value="1"/>
</dbReference>
<sequence>MQSAQARCPGSCGELIQGWILGSEKLVSCPVDWFSEVTVCRGAPHAAERPLMRAMVSQVVQWLGYPASYASELSIRWHSTLPVARGMASSTADLAATALATARLLDYPACEQQIARWCVALEPTDSTLFRSLTLFDHLQGQQRIPCPGTPVLDVLVLESDQQLTTADYHRRDRRALLLDGAPQLERAWQLLYRACLHNDPRLAGEAAMCSAIASQALLPKPGFNQLRALVEEFDMYGLAVAHSGSVVGLLLDRHRHDVEKIIATLRTREAGRYYPRQHLLRMISGGVG</sequence>
<dbReference type="InterPro" id="IPR006204">
    <property type="entry name" value="GHMP_kinase_N_dom"/>
</dbReference>
<dbReference type="InterPro" id="IPR020568">
    <property type="entry name" value="Ribosomal_Su5_D2-typ_SF"/>
</dbReference>
<name>I2B7S3_SHIBC</name>
<evidence type="ECO:0000256" key="1">
    <source>
        <dbReference type="ARBA" id="ARBA00022679"/>
    </source>
</evidence>
<keyword evidence="2" id="KW-0547">Nucleotide-binding</keyword>
<dbReference type="InterPro" id="IPR014721">
    <property type="entry name" value="Ribsml_uS5_D2-typ_fold_subgr"/>
</dbReference>
<dbReference type="PIRSF" id="PIRSF033887">
    <property type="entry name" value="PduX"/>
    <property type="match status" value="1"/>
</dbReference>
<reference evidence="6 7" key="1">
    <citation type="journal article" date="2012" name="J. Bacteriol.">
        <title>Complete genome sequence of the B12-producing Shimwellia blattae strain DSM 4481, isolated from a cockroach.</title>
        <authorList>
            <person name="Brzuszkiewicz E."/>
            <person name="Waschkowitz T."/>
            <person name="Wiezer A."/>
            <person name="Daniel R."/>
        </authorList>
    </citation>
    <scope>NUCLEOTIDE SEQUENCE [LARGE SCALE GENOMIC DNA]</scope>
    <source>
        <strain evidence="7">ATCC 29907 / DSM 4481 / JCM 1650 / NBRC 105725 / CDC 9005-74</strain>
    </source>
</reference>
<evidence type="ECO:0000256" key="3">
    <source>
        <dbReference type="ARBA" id="ARBA00022777"/>
    </source>
</evidence>
<dbReference type="EMBL" id="CP001560">
    <property type="protein sequence ID" value="AFJ46577.1"/>
    <property type="molecule type" value="Genomic_DNA"/>
</dbReference>
<feature type="domain" description="GHMP kinase N-terminal" evidence="5">
    <location>
        <begin position="71"/>
        <end position="122"/>
    </location>
</feature>
<evidence type="ECO:0000256" key="2">
    <source>
        <dbReference type="ARBA" id="ARBA00022741"/>
    </source>
</evidence>
<keyword evidence="4" id="KW-0067">ATP-binding</keyword>
<dbReference type="Gene3D" id="3.30.230.10">
    <property type="match status" value="1"/>
</dbReference>
<dbReference type="HOGENOM" id="CLU_056896_0_0_6"/>
<accession>K6WED2</accession>
<evidence type="ECO:0000256" key="4">
    <source>
        <dbReference type="ARBA" id="ARBA00022840"/>
    </source>
</evidence>
<dbReference type="PATRIC" id="fig|630626.3.peg.1423"/>
<proteinExistence type="predicted"/>